<sequence length="136" mass="15995">MSDIKALKQQQEAFYKSIVSVYCPILTDTVYFTSEGFNHLLYKSHNRPRSINERYMKLMCLNHVVKVVKDCTVVSETRKIRKKVKGVWKDGIHYELVSEVSRGNKIRVIVEKIGTGKHKFLSIMRHDRKKKTKKRP</sequence>
<gene>
    <name evidence="1" type="ORF">A2Z00_04050</name>
</gene>
<evidence type="ECO:0000313" key="2">
    <source>
        <dbReference type="Proteomes" id="UP000177268"/>
    </source>
</evidence>
<proteinExistence type="predicted"/>
<organism evidence="1 2">
    <name type="scientific">Candidatus Gottesmanbacteria bacterium RBG_13_45_10</name>
    <dbReference type="NCBI Taxonomy" id="1798370"/>
    <lineage>
        <taxon>Bacteria</taxon>
        <taxon>Candidatus Gottesmaniibacteriota</taxon>
    </lineage>
</organism>
<reference evidence="1 2" key="1">
    <citation type="journal article" date="2016" name="Nat. Commun.">
        <title>Thousands of microbial genomes shed light on interconnected biogeochemical processes in an aquifer system.</title>
        <authorList>
            <person name="Anantharaman K."/>
            <person name="Brown C.T."/>
            <person name="Hug L.A."/>
            <person name="Sharon I."/>
            <person name="Castelle C.J."/>
            <person name="Probst A.J."/>
            <person name="Thomas B.C."/>
            <person name="Singh A."/>
            <person name="Wilkins M.J."/>
            <person name="Karaoz U."/>
            <person name="Brodie E.L."/>
            <person name="Williams K.H."/>
            <person name="Hubbard S.S."/>
            <person name="Banfield J.F."/>
        </authorList>
    </citation>
    <scope>NUCLEOTIDE SEQUENCE [LARGE SCALE GENOMIC DNA]</scope>
</reference>
<evidence type="ECO:0000313" key="1">
    <source>
        <dbReference type="EMBL" id="OGG11953.1"/>
    </source>
</evidence>
<protein>
    <recommendedName>
        <fullName evidence="3">Phage-Barnase-EndoU-ColicinE5/D-RelE like nuclease 3 domain-containing protein</fullName>
    </recommendedName>
</protein>
<name>A0A1F5ZHY9_9BACT</name>
<accession>A0A1F5ZHY9</accession>
<evidence type="ECO:0008006" key="3">
    <source>
        <dbReference type="Google" id="ProtNLM"/>
    </source>
</evidence>
<dbReference type="AlphaFoldDB" id="A0A1F5ZHY9"/>
<dbReference type="Proteomes" id="UP000177268">
    <property type="component" value="Unassembled WGS sequence"/>
</dbReference>
<comment type="caution">
    <text evidence="1">The sequence shown here is derived from an EMBL/GenBank/DDBJ whole genome shotgun (WGS) entry which is preliminary data.</text>
</comment>
<dbReference type="EMBL" id="MFIZ01000009">
    <property type="protein sequence ID" value="OGG11953.1"/>
    <property type="molecule type" value="Genomic_DNA"/>
</dbReference>